<dbReference type="InterPro" id="IPR043129">
    <property type="entry name" value="ATPase_NBD"/>
</dbReference>
<dbReference type="InterPro" id="IPR019775">
    <property type="entry name" value="WD40_repeat_CS"/>
</dbReference>
<name>A0A927MBT4_9ACTN</name>
<dbReference type="Gene3D" id="2.130.10.10">
    <property type="entry name" value="YVTN repeat-like/Quinoprotein amine dehydrogenase"/>
    <property type="match status" value="2"/>
</dbReference>
<reference evidence="8" key="1">
    <citation type="submission" date="2020-10" db="EMBL/GenBank/DDBJ databases">
        <title>Sequencing the genomes of 1000 actinobacteria strains.</title>
        <authorList>
            <person name="Klenk H.-P."/>
        </authorList>
    </citation>
    <scope>NUCLEOTIDE SEQUENCE</scope>
    <source>
        <strain evidence="8">DSM 46832</strain>
    </source>
</reference>
<dbReference type="InterPro" id="IPR013126">
    <property type="entry name" value="Hsp_70_fam"/>
</dbReference>
<protein>
    <recommendedName>
        <fullName evidence="10">Hsp70 family protein</fullName>
    </recommendedName>
</protein>
<keyword evidence="1 6" id="KW-0853">WD repeat</keyword>
<dbReference type="Pfam" id="PF00400">
    <property type="entry name" value="WD40"/>
    <property type="match status" value="4"/>
</dbReference>
<keyword evidence="9" id="KW-1185">Reference proteome</keyword>
<dbReference type="PROSITE" id="PS00678">
    <property type="entry name" value="WD_REPEATS_1"/>
    <property type="match status" value="3"/>
</dbReference>
<dbReference type="SUPFAM" id="SSF50978">
    <property type="entry name" value="WD40 repeat-like"/>
    <property type="match status" value="1"/>
</dbReference>
<dbReference type="PRINTS" id="PR00301">
    <property type="entry name" value="HEATSHOCK70"/>
</dbReference>
<dbReference type="Gene3D" id="3.90.640.10">
    <property type="entry name" value="Actin, Chain A, domain 4"/>
    <property type="match status" value="1"/>
</dbReference>
<evidence type="ECO:0000256" key="2">
    <source>
        <dbReference type="ARBA" id="ARBA00022737"/>
    </source>
</evidence>
<evidence type="ECO:0000256" key="4">
    <source>
        <dbReference type="ARBA" id="ARBA00022840"/>
    </source>
</evidence>
<evidence type="ECO:0008006" key="10">
    <source>
        <dbReference type="Google" id="ProtNLM"/>
    </source>
</evidence>
<dbReference type="AlphaFoldDB" id="A0A927MBT4"/>
<evidence type="ECO:0000256" key="1">
    <source>
        <dbReference type="ARBA" id="ARBA00022574"/>
    </source>
</evidence>
<dbReference type="InterPro" id="IPR036322">
    <property type="entry name" value="WD40_repeat_dom_sf"/>
</dbReference>
<dbReference type="PROSITE" id="PS50294">
    <property type="entry name" value="WD_REPEATS_REGION"/>
    <property type="match status" value="2"/>
</dbReference>
<evidence type="ECO:0000256" key="6">
    <source>
        <dbReference type="PROSITE-ProRule" id="PRU00221"/>
    </source>
</evidence>
<dbReference type="CDD" id="cd00200">
    <property type="entry name" value="WD40"/>
    <property type="match status" value="1"/>
</dbReference>
<dbReference type="SMART" id="SM00320">
    <property type="entry name" value="WD40"/>
    <property type="match status" value="6"/>
</dbReference>
<accession>A0A927MBT4</accession>
<dbReference type="InterPro" id="IPR015943">
    <property type="entry name" value="WD40/YVTN_repeat-like_dom_sf"/>
</dbReference>
<dbReference type="RefSeq" id="WP_192769952.1">
    <property type="nucleotide sequence ID" value="NZ_JADBEB010000001.1"/>
</dbReference>
<proteinExistence type="predicted"/>
<keyword evidence="2" id="KW-0677">Repeat</keyword>
<sequence>MAGRAYRLGVDFGTSHTVAMLAGLDGRIRPLLFDASPLLPSAVFAGPDATLLAGADALRAAVGDPGAFEPNPKRRVDDGALWLGQRTFPVPMLVGAVLHRVYVEALRATGGMPLEVVLTHPASWGAARLRVLAEAARLAGVHQVGFVAEPVGAAAYLAVVRGWRMPPGRRVVVYDLGAGTFDVTVLGPTGTGMAVLGTAGLDNLGGLDFDDLVVRHARTSTGATHPGWQRLDRPDGPADWQHRRLLWDSARGLKEHLSRHPAGDLYVPILDRPVRLTRDEFESAARPLLDRTATTALRLLADLGVPTSEVGAVFLVGGASRIPLAGTTLHRILGIPPTVIDYPELVVAEGALYCPPTRLPAADPHGDPSGGPPTVGAGPWHPSRAGPTQATRHGTELPAVTAIPIDAPAPAVIAIPVHVGTPAAALGPTGGSAAIGTTATAAPTALASASGTATWPWQALRRTGSRVVALALAVGLAVLLGADSHRPSPAPPGPDPSTAGPVRGVEPVPELLTGSRPAFHPDGTLLATVGEDRTVQLWDVATRQPVGEPLSGHTDEIYDVTFSPDGTVLATAGRDDTVRLWDVASRRQLGAPITGLADPSYHRCVTCGGGAHHVTFSPDGTRLATVGAGGRIRWWNARTREPVAVTFTGETSDEVVFSPDGTIVAAVDVTTVQLWHGTTYQPLGAPLAGHRGLVNGLAFSADSSLLATTDLDDTILLWDVPGRRILDRLSSTDLGIRDVAFLDVRTTLLRHGPNLVQFWDIGRRAPTGVTIARDTPAAFTELAVSPVGDLVAIARDDDRVQLWSLTR</sequence>
<evidence type="ECO:0000256" key="5">
    <source>
        <dbReference type="ARBA" id="ARBA00023186"/>
    </source>
</evidence>
<dbReference type="PRINTS" id="PR00320">
    <property type="entry name" value="GPROTEINBRPT"/>
</dbReference>
<dbReference type="SUPFAM" id="SSF53067">
    <property type="entry name" value="Actin-like ATPase domain"/>
    <property type="match status" value="2"/>
</dbReference>
<dbReference type="GO" id="GO:0140662">
    <property type="term" value="F:ATP-dependent protein folding chaperone"/>
    <property type="evidence" value="ECO:0007669"/>
    <property type="project" value="InterPro"/>
</dbReference>
<comment type="caution">
    <text evidence="8">The sequence shown here is derived from an EMBL/GenBank/DDBJ whole genome shotgun (WGS) entry which is preliminary data.</text>
</comment>
<dbReference type="InterPro" id="IPR001680">
    <property type="entry name" value="WD40_rpt"/>
</dbReference>
<keyword evidence="4" id="KW-0067">ATP-binding</keyword>
<dbReference type="PROSITE" id="PS50082">
    <property type="entry name" value="WD_REPEATS_2"/>
    <property type="match status" value="4"/>
</dbReference>
<evidence type="ECO:0000256" key="3">
    <source>
        <dbReference type="ARBA" id="ARBA00022741"/>
    </source>
</evidence>
<feature type="repeat" description="WD" evidence="6">
    <location>
        <begin position="518"/>
        <end position="548"/>
    </location>
</feature>
<gene>
    <name evidence="8" type="ORF">H4W31_006353</name>
</gene>
<evidence type="ECO:0000256" key="7">
    <source>
        <dbReference type="SAM" id="MobiDB-lite"/>
    </source>
</evidence>
<dbReference type="Proteomes" id="UP000649753">
    <property type="component" value="Unassembled WGS sequence"/>
</dbReference>
<organism evidence="8 9">
    <name type="scientific">Plantactinospora soyae</name>
    <dbReference type="NCBI Taxonomy" id="1544732"/>
    <lineage>
        <taxon>Bacteria</taxon>
        <taxon>Bacillati</taxon>
        <taxon>Actinomycetota</taxon>
        <taxon>Actinomycetes</taxon>
        <taxon>Micromonosporales</taxon>
        <taxon>Micromonosporaceae</taxon>
        <taxon>Plantactinospora</taxon>
    </lineage>
</organism>
<feature type="repeat" description="WD" evidence="6">
    <location>
        <begin position="687"/>
        <end position="728"/>
    </location>
</feature>
<feature type="region of interest" description="Disordered" evidence="7">
    <location>
        <begin position="359"/>
        <end position="391"/>
    </location>
</feature>
<dbReference type="EMBL" id="JADBEB010000001">
    <property type="protein sequence ID" value="MBE1490715.1"/>
    <property type="molecule type" value="Genomic_DNA"/>
</dbReference>
<dbReference type="InterPro" id="IPR020472">
    <property type="entry name" value="WD40_PAC1"/>
</dbReference>
<feature type="repeat" description="WD" evidence="6">
    <location>
        <begin position="614"/>
        <end position="645"/>
    </location>
</feature>
<dbReference type="PANTHER" id="PTHR19879:SF9">
    <property type="entry name" value="TRANSCRIPTION INITIATION FACTOR TFIID SUBUNIT 5"/>
    <property type="match status" value="1"/>
</dbReference>
<evidence type="ECO:0000313" key="8">
    <source>
        <dbReference type="EMBL" id="MBE1490715.1"/>
    </source>
</evidence>
<feature type="repeat" description="WD" evidence="6">
    <location>
        <begin position="550"/>
        <end position="591"/>
    </location>
</feature>
<dbReference type="Gene3D" id="3.30.420.40">
    <property type="match status" value="2"/>
</dbReference>
<feature type="region of interest" description="Disordered" evidence="7">
    <location>
        <begin position="485"/>
        <end position="519"/>
    </location>
</feature>
<keyword evidence="5" id="KW-0143">Chaperone</keyword>
<dbReference type="PANTHER" id="PTHR19879">
    <property type="entry name" value="TRANSCRIPTION INITIATION FACTOR TFIID"/>
    <property type="match status" value="1"/>
</dbReference>
<keyword evidence="3" id="KW-0547">Nucleotide-binding</keyword>
<evidence type="ECO:0000313" key="9">
    <source>
        <dbReference type="Proteomes" id="UP000649753"/>
    </source>
</evidence>
<dbReference type="GO" id="GO:0005524">
    <property type="term" value="F:ATP binding"/>
    <property type="evidence" value="ECO:0007669"/>
    <property type="project" value="UniProtKB-KW"/>
</dbReference>
<dbReference type="Pfam" id="PF00012">
    <property type="entry name" value="HSP70"/>
    <property type="match status" value="1"/>
</dbReference>